<reference evidence="2" key="1">
    <citation type="submission" date="2024-07" db="EMBL/GenBank/DDBJ databases">
        <title>Two chromosome-level genome assemblies of Korean endemic species Abeliophyllum distichum and Forsythia ovata (Oleaceae).</title>
        <authorList>
            <person name="Jang H."/>
        </authorList>
    </citation>
    <scope>NUCLEOTIDE SEQUENCE [LARGE SCALE GENOMIC DNA]</scope>
</reference>
<dbReference type="EMBL" id="JBFOLK010000011">
    <property type="protein sequence ID" value="KAL2474262.1"/>
    <property type="molecule type" value="Genomic_DNA"/>
</dbReference>
<organism evidence="1 2">
    <name type="scientific">Abeliophyllum distichum</name>
    <dbReference type="NCBI Taxonomy" id="126358"/>
    <lineage>
        <taxon>Eukaryota</taxon>
        <taxon>Viridiplantae</taxon>
        <taxon>Streptophyta</taxon>
        <taxon>Embryophyta</taxon>
        <taxon>Tracheophyta</taxon>
        <taxon>Spermatophyta</taxon>
        <taxon>Magnoliopsida</taxon>
        <taxon>eudicotyledons</taxon>
        <taxon>Gunneridae</taxon>
        <taxon>Pentapetalae</taxon>
        <taxon>asterids</taxon>
        <taxon>lamiids</taxon>
        <taxon>Lamiales</taxon>
        <taxon>Oleaceae</taxon>
        <taxon>Forsythieae</taxon>
        <taxon>Abeliophyllum</taxon>
    </lineage>
</organism>
<dbReference type="Proteomes" id="UP001604336">
    <property type="component" value="Unassembled WGS sequence"/>
</dbReference>
<comment type="caution">
    <text evidence="1">The sequence shown here is derived from an EMBL/GenBank/DDBJ whole genome shotgun (WGS) entry which is preliminary data.</text>
</comment>
<accession>A0ABD1QES6</accession>
<dbReference type="AlphaFoldDB" id="A0ABD1QES6"/>
<name>A0ABD1QES6_9LAMI</name>
<proteinExistence type="predicted"/>
<sequence>MYIPPADLLDDEDLKWNISIHKDTAVCVICIQRVRGSTSHNDATTIPAHNLEDGLIGTDNVEVDTFEQQHFENLEQHNFQNYMGLDVEQQPTNPNNMKPKCSIPHPTNPTHLTQKQWNCLELFSLVGTGELEVKQFF</sequence>
<evidence type="ECO:0000313" key="2">
    <source>
        <dbReference type="Proteomes" id="UP001604336"/>
    </source>
</evidence>
<evidence type="ECO:0000313" key="1">
    <source>
        <dbReference type="EMBL" id="KAL2474262.1"/>
    </source>
</evidence>
<gene>
    <name evidence="1" type="ORF">Adt_34998</name>
</gene>
<keyword evidence="2" id="KW-1185">Reference proteome</keyword>
<protein>
    <submittedName>
        <fullName evidence="1">Uncharacterized protein</fullName>
    </submittedName>
</protein>